<dbReference type="Pfam" id="PF13181">
    <property type="entry name" value="TPR_8"/>
    <property type="match status" value="1"/>
</dbReference>
<name>A0ABT8R2F8_9BACT</name>
<dbReference type="PANTHER" id="PTHR44809:SF1">
    <property type="entry name" value="PROTEIN O-MANNOSYL-TRANSFERASE TMTC1"/>
    <property type="match status" value="1"/>
</dbReference>
<gene>
    <name evidence="1" type="ORF">Q0590_04130</name>
</gene>
<proteinExistence type="predicted"/>
<dbReference type="SUPFAM" id="SSF48452">
    <property type="entry name" value="TPR-like"/>
    <property type="match status" value="1"/>
</dbReference>
<comment type="caution">
    <text evidence="1">The sequence shown here is derived from an EMBL/GenBank/DDBJ whole genome shotgun (WGS) entry which is preliminary data.</text>
</comment>
<accession>A0ABT8R2F8</accession>
<dbReference type="SMART" id="SM00028">
    <property type="entry name" value="TPR"/>
    <property type="match status" value="3"/>
</dbReference>
<dbReference type="EMBL" id="JAUKPO010000001">
    <property type="protein sequence ID" value="MDO1445423.1"/>
    <property type="molecule type" value="Genomic_DNA"/>
</dbReference>
<evidence type="ECO:0000313" key="1">
    <source>
        <dbReference type="EMBL" id="MDO1445423.1"/>
    </source>
</evidence>
<dbReference type="Proteomes" id="UP001168528">
    <property type="component" value="Unassembled WGS sequence"/>
</dbReference>
<dbReference type="InterPro" id="IPR019734">
    <property type="entry name" value="TPR_rpt"/>
</dbReference>
<protein>
    <submittedName>
        <fullName evidence="1">Tetratricopeptide repeat protein</fullName>
    </submittedName>
</protein>
<keyword evidence="2" id="KW-1185">Reference proteome</keyword>
<dbReference type="PANTHER" id="PTHR44809">
    <property type="match status" value="1"/>
</dbReference>
<dbReference type="InterPro" id="IPR011990">
    <property type="entry name" value="TPR-like_helical_dom_sf"/>
</dbReference>
<dbReference type="Gene3D" id="1.25.40.10">
    <property type="entry name" value="Tetratricopeptide repeat domain"/>
    <property type="match status" value="1"/>
</dbReference>
<dbReference type="RefSeq" id="WP_302036212.1">
    <property type="nucleotide sequence ID" value="NZ_JAUKPO010000001.1"/>
</dbReference>
<sequence>MNSRTEELYLEGENAIKNGNILEAKQNYETILLDDPQCYYAHNSLGWIYKTQFDDYKKAENHFKAAIKFGSAYPHAYYNLIYLLTELERFEELNHFLKGCLQIPVLDKSLIYNRLGLLEEMKENFTQAITYYKRSIKLCLIDDKIEDLKKHITRCEYKNELE</sequence>
<dbReference type="InterPro" id="IPR052943">
    <property type="entry name" value="TMTC_O-mannosyl-trnsfr"/>
</dbReference>
<organism evidence="1 2">
    <name type="scientific">Rhodocytophaga aerolata</name>
    <dbReference type="NCBI Taxonomy" id="455078"/>
    <lineage>
        <taxon>Bacteria</taxon>
        <taxon>Pseudomonadati</taxon>
        <taxon>Bacteroidota</taxon>
        <taxon>Cytophagia</taxon>
        <taxon>Cytophagales</taxon>
        <taxon>Rhodocytophagaceae</taxon>
        <taxon>Rhodocytophaga</taxon>
    </lineage>
</organism>
<evidence type="ECO:0000313" key="2">
    <source>
        <dbReference type="Proteomes" id="UP001168528"/>
    </source>
</evidence>
<dbReference type="Pfam" id="PF13432">
    <property type="entry name" value="TPR_16"/>
    <property type="match status" value="1"/>
</dbReference>
<reference evidence="1" key="1">
    <citation type="submission" date="2023-07" db="EMBL/GenBank/DDBJ databases">
        <title>The genome sequence of Rhodocytophaga aerolata KACC 12507.</title>
        <authorList>
            <person name="Zhang X."/>
        </authorList>
    </citation>
    <scope>NUCLEOTIDE SEQUENCE</scope>
    <source>
        <strain evidence="1">KACC 12507</strain>
    </source>
</reference>